<comment type="caution">
    <text evidence="2">The sequence shown here is derived from an EMBL/GenBank/DDBJ whole genome shotgun (WGS) entry which is preliminary data.</text>
</comment>
<keyword evidence="1" id="KW-0812">Transmembrane</keyword>
<dbReference type="AlphaFoldDB" id="A0A0R0M0M8"/>
<name>A0A0R0M0M8_9MICR</name>
<feature type="transmembrane region" description="Helical" evidence="1">
    <location>
        <begin position="64"/>
        <end position="91"/>
    </location>
</feature>
<sequence length="101" mass="12185">MTTTREDKQLIIRSQSGYHNKIKIQVSLNANFILKRKCGIKTRINRNKMPHTTLHTRMHRIQQYFLIPSYFIISVIPEYVIIYIFIIILYYRCGDLLTYIF</sequence>
<gene>
    <name evidence="2" type="ORF">M153_7700012797</name>
</gene>
<evidence type="ECO:0000313" key="2">
    <source>
        <dbReference type="EMBL" id="KRH94970.1"/>
    </source>
</evidence>
<accession>A0A0R0M0M8</accession>
<dbReference type="VEuPathDB" id="MicrosporidiaDB:M153_7700012797"/>
<evidence type="ECO:0000313" key="3">
    <source>
        <dbReference type="Proteomes" id="UP000051530"/>
    </source>
</evidence>
<keyword evidence="1" id="KW-1133">Transmembrane helix</keyword>
<keyword evidence="3" id="KW-1185">Reference proteome</keyword>
<dbReference type="EMBL" id="LGUB01000013">
    <property type="protein sequence ID" value="KRH94970.1"/>
    <property type="molecule type" value="Genomic_DNA"/>
</dbReference>
<evidence type="ECO:0000256" key="1">
    <source>
        <dbReference type="SAM" id="Phobius"/>
    </source>
</evidence>
<dbReference type="Proteomes" id="UP000051530">
    <property type="component" value="Unassembled WGS sequence"/>
</dbReference>
<reference evidence="2 3" key="1">
    <citation type="submission" date="2015-07" db="EMBL/GenBank/DDBJ databases">
        <title>The genome of Pseudoloma neurophilia, a relevant intracellular parasite of the zebrafish.</title>
        <authorList>
            <person name="Ndikumana S."/>
            <person name="Pelin A."/>
            <person name="Sanders J."/>
            <person name="Corradi N."/>
        </authorList>
    </citation>
    <scope>NUCLEOTIDE SEQUENCE [LARGE SCALE GENOMIC DNA]</scope>
    <source>
        <strain evidence="2 3">MK1</strain>
    </source>
</reference>
<proteinExistence type="predicted"/>
<keyword evidence="1" id="KW-0472">Membrane</keyword>
<protein>
    <submittedName>
        <fullName evidence="2">Uncharacterized protein</fullName>
    </submittedName>
</protein>
<organism evidence="2 3">
    <name type="scientific">Pseudoloma neurophilia</name>
    <dbReference type="NCBI Taxonomy" id="146866"/>
    <lineage>
        <taxon>Eukaryota</taxon>
        <taxon>Fungi</taxon>
        <taxon>Fungi incertae sedis</taxon>
        <taxon>Microsporidia</taxon>
        <taxon>Pseudoloma</taxon>
    </lineage>
</organism>